<feature type="transmembrane region" description="Helical" evidence="1">
    <location>
        <begin position="38"/>
        <end position="62"/>
    </location>
</feature>
<evidence type="ECO:0000313" key="2">
    <source>
        <dbReference type="EMBL" id="JAB82668.1"/>
    </source>
</evidence>
<organism evidence="2">
    <name type="scientific">Ixodes ricinus</name>
    <name type="common">Common tick</name>
    <name type="synonym">Acarus ricinus</name>
    <dbReference type="NCBI Taxonomy" id="34613"/>
    <lineage>
        <taxon>Eukaryota</taxon>
        <taxon>Metazoa</taxon>
        <taxon>Ecdysozoa</taxon>
        <taxon>Arthropoda</taxon>
        <taxon>Chelicerata</taxon>
        <taxon>Arachnida</taxon>
        <taxon>Acari</taxon>
        <taxon>Parasitiformes</taxon>
        <taxon>Ixodida</taxon>
        <taxon>Ixodoidea</taxon>
        <taxon>Ixodidae</taxon>
        <taxon>Ixodinae</taxon>
        <taxon>Ixodes</taxon>
    </lineage>
</organism>
<keyword evidence="1" id="KW-1133">Transmembrane helix</keyword>
<accession>V5I3U7</accession>
<keyword evidence="1" id="KW-0812">Transmembrane</keyword>
<sequence length="81" mass="8486">MVRAVQDSISCLGCLSTVRDQASSSPTMMLIVNIDSGGLSWLFVGLIMNLEGGAIAAVSALLKSPVQLFQKAPFCEPPATM</sequence>
<dbReference type="EMBL" id="GANP01001800">
    <property type="protein sequence ID" value="JAB82668.1"/>
    <property type="molecule type" value="mRNA"/>
</dbReference>
<proteinExistence type="evidence at transcript level"/>
<keyword evidence="1" id="KW-0472">Membrane</keyword>
<name>V5I3U7_IXORI</name>
<protein>
    <submittedName>
        <fullName evidence="2">Uncharacterized protein</fullName>
    </submittedName>
</protein>
<reference evidence="2" key="1">
    <citation type="journal article" date="2015" name="Sci. Rep.">
        <title>Tissue- and time-dependent transcription in Ixodes ricinus salivary glands and midguts when blood feeding on the vertebrate host.</title>
        <authorList>
            <person name="Kotsyfakis M."/>
            <person name="Schwarz A."/>
            <person name="Erhart J."/>
            <person name="Ribeiro J.M."/>
        </authorList>
    </citation>
    <scope>NUCLEOTIDE SEQUENCE</scope>
    <source>
        <tissue evidence="2">Salivary gland and midgut</tissue>
    </source>
</reference>
<evidence type="ECO:0000256" key="1">
    <source>
        <dbReference type="SAM" id="Phobius"/>
    </source>
</evidence>
<dbReference type="AlphaFoldDB" id="V5I3U7"/>